<evidence type="ECO:0000313" key="2">
    <source>
        <dbReference type="Proteomes" id="UP000198707"/>
    </source>
</evidence>
<gene>
    <name evidence="1" type="ORF">SAMN05443287_1295</name>
</gene>
<accession>A0A1H7E328</accession>
<keyword evidence="2" id="KW-1185">Reference proteome</keyword>
<dbReference type="RefSeq" id="WP_092383838.1">
    <property type="nucleotide sequence ID" value="NZ_BOPI01000088.1"/>
</dbReference>
<dbReference type="AlphaFoldDB" id="A0A1H7E328"/>
<dbReference type="OrthoDB" id="4221716at2"/>
<dbReference type="Proteomes" id="UP000198707">
    <property type="component" value="Unassembled WGS sequence"/>
</dbReference>
<organism evidence="1 2">
    <name type="scientific">Micromonospora phaseoli</name>
    <dbReference type="NCBI Taxonomy" id="1144548"/>
    <lineage>
        <taxon>Bacteria</taxon>
        <taxon>Bacillati</taxon>
        <taxon>Actinomycetota</taxon>
        <taxon>Actinomycetes</taxon>
        <taxon>Micromonosporales</taxon>
        <taxon>Micromonosporaceae</taxon>
        <taxon>Micromonospora</taxon>
    </lineage>
</organism>
<name>A0A1H7E328_9ACTN</name>
<sequence>MEAEDGRRIVALPLGQAIEIARVLESVVVSLDRIGSREAGGEADVHTLGRFMTAWFVGPRLSSARTALWNAIAQVIGEEAVEEIAASTPAFPDPVPQEVRTLIQERRKWNEEQST</sequence>
<proteinExistence type="predicted"/>
<dbReference type="EMBL" id="FNYV01000029">
    <property type="protein sequence ID" value="SEK07497.1"/>
    <property type="molecule type" value="Genomic_DNA"/>
</dbReference>
<evidence type="ECO:0000313" key="1">
    <source>
        <dbReference type="EMBL" id="SEK07497.1"/>
    </source>
</evidence>
<reference evidence="2" key="1">
    <citation type="submission" date="2016-10" db="EMBL/GenBank/DDBJ databases">
        <authorList>
            <person name="Varghese N."/>
            <person name="Submissions S."/>
        </authorList>
    </citation>
    <scope>NUCLEOTIDE SEQUENCE [LARGE SCALE GENOMIC DNA]</scope>
    <source>
        <strain evidence="2">CGMCC 4.7038</strain>
    </source>
</reference>
<protein>
    <submittedName>
        <fullName evidence="1">Uncharacterized protein</fullName>
    </submittedName>
</protein>